<reference evidence="1 2" key="1">
    <citation type="submission" date="2018-05" db="EMBL/GenBank/DDBJ databases">
        <title>Genomic Encyclopedia of Type Strains, Phase IV (KMG-IV): sequencing the most valuable type-strain genomes for metagenomic binning, comparative biology and taxonomic classification.</title>
        <authorList>
            <person name="Goeker M."/>
        </authorList>
    </citation>
    <scope>NUCLEOTIDE SEQUENCE [LARGE SCALE GENOMIC DNA]</scope>
    <source>
        <strain evidence="1 2">DSM 2626</strain>
    </source>
</reference>
<dbReference type="AlphaFoldDB" id="A0A8E2W818"/>
<comment type="caution">
    <text evidence="1">The sequence shown here is derived from an EMBL/GenBank/DDBJ whole genome shotgun (WGS) entry which is preliminary data.</text>
</comment>
<gene>
    <name evidence="1" type="ORF">C8D77_11158</name>
</gene>
<name>A0A8E2W818_RHILI</name>
<sequence>MDAKPTYVVSVYDKPHWRSLLSTKDEEAAKALYDSLVADGANARIEVFQPKKR</sequence>
<dbReference type="GeneID" id="61056661"/>
<dbReference type="RefSeq" id="WP_170136829.1">
    <property type="nucleotide sequence ID" value="NZ_QGGH01000011.1"/>
</dbReference>
<proteinExistence type="predicted"/>
<dbReference type="Proteomes" id="UP000245631">
    <property type="component" value="Unassembled WGS sequence"/>
</dbReference>
<accession>A0A8E2W818</accession>
<dbReference type="EMBL" id="QGGH01000011">
    <property type="protein sequence ID" value="PWJ88336.1"/>
    <property type="molecule type" value="Genomic_DNA"/>
</dbReference>
<evidence type="ECO:0000313" key="2">
    <source>
        <dbReference type="Proteomes" id="UP000245631"/>
    </source>
</evidence>
<organism evidence="1 2">
    <name type="scientific">Rhizobium loti</name>
    <name type="common">Mesorhizobium loti</name>
    <dbReference type="NCBI Taxonomy" id="381"/>
    <lineage>
        <taxon>Bacteria</taxon>
        <taxon>Pseudomonadati</taxon>
        <taxon>Pseudomonadota</taxon>
        <taxon>Alphaproteobacteria</taxon>
        <taxon>Hyphomicrobiales</taxon>
        <taxon>Phyllobacteriaceae</taxon>
        <taxon>Mesorhizobium</taxon>
    </lineage>
</organism>
<evidence type="ECO:0000313" key="1">
    <source>
        <dbReference type="EMBL" id="PWJ88336.1"/>
    </source>
</evidence>
<protein>
    <submittedName>
        <fullName evidence="1">Uncharacterized protein</fullName>
    </submittedName>
</protein>